<proteinExistence type="inferred from homology"/>
<gene>
    <name evidence="12" type="primary">dnaN_2</name>
    <name evidence="12" type="ORF">Voc01_085530</name>
</gene>
<dbReference type="GO" id="GO:0005737">
    <property type="term" value="C:cytoplasm"/>
    <property type="evidence" value="ECO:0007669"/>
    <property type="project" value="UniProtKB-SubCell"/>
</dbReference>
<evidence type="ECO:0000256" key="2">
    <source>
        <dbReference type="ARBA" id="ARBA00010752"/>
    </source>
</evidence>
<dbReference type="RefSeq" id="WP_203933455.1">
    <property type="nucleotide sequence ID" value="NZ_BOPH01000120.1"/>
</dbReference>
<keyword evidence="13" id="KW-1185">Reference proteome</keyword>
<dbReference type="AlphaFoldDB" id="A0A8J4A1S1"/>
<dbReference type="Pfam" id="PF02767">
    <property type="entry name" value="DNA_pol3_beta_2"/>
    <property type="match status" value="1"/>
</dbReference>
<evidence type="ECO:0000259" key="10">
    <source>
        <dbReference type="Pfam" id="PF02767"/>
    </source>
</evidence>
<dbReference type="Gene3D" id="3.10.150.10">
    <property type="entry name" value="DNA Polymerase III, subunit A, domain 2"/>
    <property type="match status" value="3"/>
</dbReference>
<comment type="subcellular location">
    <subcellularLocation>
        <location evidence="1">Cytoplasm</location>
    </subcellularLocation>
</comment>
<reference evidence="12" key="1">
    <citation type="submission" date="2021-01" db="EMBL/GenBank/DDBJ databases">
        <title>Whole genome shotgun sequence of Virgisporangium ochraceum NBRC 16418.</title>
        <authorList>
            <person name="Komaki H."/>
            <person name="Tamura T."/>
        </authorList>
    </citation>
    <scope>NUCLEOTIDE SEQUENCE</scope>
    <source>
        <strain evidence="12">NBRC 16418</strain>
    </source>
</reference>
<dbReference type="EMBL" id="BOPH01000120">
    <property type="protein sequence ID" value="GIJ73636.1"/>
    <property type="molecule type" value="Genomic_DNA"/>
</dbReference>
<dbReference type="Pfam" id="PF02768">
    <property type="entry name" value="DNA_pol3_beta_3"/>
    <property type="match status" value="1"/>
</dbReference>
<keyword evidence="5" id="KW-0548">Nucleotidyltransferase</keyword>
<comment type="similarity">
    <text evidence="2">Belongs to the beta sliding clamp family.</text>
</comment>
<evidence type="ECO:0000256" key="3">
    <source>
        <dbReference type="ARBA" id="ARBA00022490"/>
    </source>
</evidence>
<dbReference type="InterPro" id="IPR022635">
    <property type="entry name" value="DNA_polIII_beta_C"/>
</dbReference>
<evidence type="ECO:0000259" key="9">
    <source>
        <dbReference type="Pfam" id="PF00712"/>
    </source>
</evidence>
<sequence>MTHARLDAAALAGAAGWVAAAIPARPAVPVLGGMLLRVADGRLTLSGFDHDVSGGADLDLVDGHDGVTLVPGPLFARIVGALPRQPVSLSVEGPSVVLTCATARFTLPVLPVEDFPDLPDAPAVVGTVDAAAFAGEVARVALAASRDETVPVLATVRVELDGDLTLVAIDRYRLAVGRLAWRPTADVAGASVLLPARAVADLARGLGHVGELSLAVDLARPGSVRFSGGGRHRTVRTVDGTFVPYRSINPTSFGTRVEVSTAALTAAVNRVALVAEVQTPVRLALSAAGAAVSGGGGAGAGATEHVPVTLTGDDVSLAVNPRYLLDGLKAVTAETVTLSIADPHRPVVLGSPTTPYTYTVMPVRSRR</sequence>
<evidence type="ECO:0000256" key="4">
    <source>
        <dbReference type="ARBA" id="ARBA00022679"/>
    </source>
</evidence>
<protein>
    <submittedName>
        <fullName evidence="12">DNA polymerase III subunit beta</fullName>
    </submittedName>
</protein>
<evidence type="ECO:0000313" key="13">
    <source>
        <dbReference type="Proteomes" id="UP000635606"/>
    </source>
</evidence>
<evidence type="ECO:0000256" key="1">
    <source>
        <dbReference type="ARBA" id="ARBA00004496"/>
    </source>
</evidence>
<dbReference type="InterPro" id="IPR022634">
    <property type="entry name" value="DNA_polIII_beta_N"/>
</dbReference>
<keyword evidence="6" id="KW-0235">DNA replication</keyword>
<evidence type="ECO:0000256" key="8">
    <source>
        <dbReference type="ARBA" id="ARBA00023125"/>
    </source>
</evidence>
<keyword evidence="7" id="KW-0239">DNA-directed DNA polymerase</keyword>
<dbReference type="SUPFAM" id="SSF55979">
    <property type="entry name" value="DNA clamp"/>
    <property type="match status" value="3"/>
</dbReference>
<keyword evidence="8" id="KW-0238">DNA-binding</keyword>
<organism evidence="12 13">
    <name type="scientific">Virgisporangium ochraceum</name>
    <dbReference type="NCBI Taxonomy" id="65505"/>
    <lineage>
        <taxon>Bacteria</taxon>
        <taxon>Bacillati</taxon>
        <taxon>Actinomycetota</taxon>
        <taxon>Actinomycetes</taxon>
        <taxon>Micromonosporales</taxon>
        <taxon>Micromonosporaceae</taxon>
        <taxon>Virgisporangium</taxon>
    </lineage>
</organism>
<dbReference type="GO" id="GO:0008408">
    <property type="term" value="F:3'-5' exonuclease activity"/>
    <property type="evidence" value="ECO:0007669"/>
    <property type="project" value="InterPro"/>
</dbReference>
<dbReference type="CDD" id="cd00140">
    <property type="entry name" value="beta_clamp"/>
    <property type="match status" value="1"/>
</dbReference>
<name>A0A8J4A1S1_9ACTN</name>
<dbReference type="InterPro" id="IPR046938">
    <property type="entry name" value="DNA_clamp_sf"/>
</dbReference>
<evidence type="ECO:0000256" key="6">
    <source>
        <dbReference type="ARBA" id="ARBA00022705"/>
    </source>
</evidence>
<dbReference type="Proteomes" id="UP000635606">
    <property type="component" value="Unassembled WGS sequence"/>
</dbReference>
<evidence type="ECO:0000256" key="5">
    <source>
        <dbReference type="ARBA" id="ARBA00022695"/>
    </source>
</evidence>
<accession>A0A8J4A1S1</accession>
<keyword evidence="3" id="KW-0963">Cytoplasm</keyword>
<dbReference type="InterPro" id="IPR001001">
    <property type="entry name" value="DNA_polIII_beta"/>
</dbReference>
<dbReference type="Pfam" id="PF00712">
    <property type="entry name" value="DNA_pol3_beta"/>
    <property type="match status" value="1"/>
</dbReference>
<dbReference type="GO" id="GO:0003677">
    <property type="term" value="F:DNA binding"/>
    <property type="evidence" value="ECO:0007669"/>
    <property type="project" value="UniProtKB-KW"/>
</dbReference>
<dbReference type="PANTHER" id="PTHR30478">
    <property type="entry name" value="DNA POLYMERASE III SUBUNIT BETA"/>
    <property type="match status" value="1"/>
</dbReference>
<evidence type="ECO:0000313" key="12">
    <source>
        <dbReference type="EMBL" id="GIJ73636.1"/>
    </source>
</evidence>
<evidence type="ECO:0000256" key="7">
    <source>
        <dbReference type="ARBA" id="ARBA00022932"/>
    </source>
</evidence>
<dbReference type="InterPro" id="IPR022637">
    <property type="entry name" value="DNA_polIII_beta_cen"/>
</dbReference>
<feature type="domain" description="DNA polymerase III beta sliding clamp N-terminal" evidence="9">
    <location>
        <begin position="9"/>
        <end position="119"/>
    </location>
</feature>
<comment type="caution">
    <text evidence="12">The sequence shown here is derived from an EMBL/GenBank/DDBJ whole genome shotgun (WGS) entry which is preliminary data.</text>
</comment>
<feature type="domain" description="DNA polymerase III beta sliding clamp C-terminal" evidence="11">
    <location>
        <begin position="247"/>
        <end position="364"/>
    </location>
</feature>
<feature type="domain" description="DNA polymerase III beta sliding clamp central" evidence="10">
    <location>
        <begin position="128"/>
        <end position="242"/>
    </location>
</feature>
<dbReference type="GO" id="GO:0003887">
    <property type="term" value="F:DNA-directed DNA polymerase activity"/>
    <property type="evidence" value="ECO:0007669"/>
    <property type="project" value="UniProtKB-KW"/>
</dbReference>
<dbReference type="GO" id="GO:0009360">
    <property type="term" value="C:DNA polymerase III complex"/>
    <property type="evidence" value="ECO:0007669"/>
    <property type="project" value="InterPro"/>
</dbReference>
<keyword evidence="4" id="KW-0808">Transferase</keyword>
<dbReference type="SMART" id="SM00480">
    <property type="entry name" value="POL3Bc"/>
    <property type="match status" value="1"/>
</dbReference>
<dbReference type="PANTHER" id="PTHR30478:SF0">
    <property type="entry name" value="BETA SLIDING CLAMP"/>
    <property type="match status" value="1"/>
</dbReference>
<dbReference type="GO" id="GO:0006271">
    <property type="term" value="P:DNA strand elongation involved in DNA replication"/>
    <property type="evidence" value="ECO:0007669"/>
    <property type="project" value="TreeGrafter"/>
</dbReference>
<evidence type="ECO:0000259" key="11">
    <source>
        <dbReference type="Pfam" id="PF02768"/>
    </source>
</evidence>
<dbReference type="NCBIfam" id="TIGR00663">
    <property type="entry name" value="dnan"/>
    <property type="match status" value="1"/>
</dbReference>